<evidence type="ECO:0000313" key="2">
    <source>
        <dbReference type="EMBL" id="CAG8434278.1"/>
    </source>
</evidence>
<gene>
    <name evidence="2" type="ORF">FMOSSE_LOCUS57</name>
</gene>
<protein>
    <submittedName>
        <fullName evidence="2">1544_t:CDS:1</fullName>
    </submittedName>
</protein>
<evidence type="ECO:0000256" key="1">
    <source>
        <dbReference type="SAM" id="MobiDB-lite"/>
    </source>
</evidence>
<dbReference type="Proteomes" id="UP000789375">
    <property type="component" value="Unassembled WGS sequence"/>
</dbReference>
<feature type="compositionally biased region" description="Polar residues" evidence="1">
    <location>
        <begin position="155"/>
        <end position="164"/>
    </location>
</feature>
<feature type="compositionally biased region" description="Acidic residues" evidence="1">
    <location>
        <begin position="292"/>
        <end position="302"/>
    </location>
</feature>
<organism evidence="2 3">
    <name type="scientific">Funneliformis mosseae</name>
    <name type="common">Endomycorrhizal fungus</name>
    <name type="synonym">Glomus mosseae</name>
    <dbReference type="NCBI Taxonomy" id="27381"/>
    <lineage>
        <taxon>Eukaryota</taxon>
        <taxon>Fungi</taxon>
        <taxon>Fungi incertae sedis</taxon>
        <taxon>Mucoromycota</taxon>
        <taxon>Glomeromycotina</taxon>
        <taxon>Glomeromycetes</taxon>
        <taxon>Glomerales</taxon>
        <taxon>Glomeraceae</taxon>
        <taxon>Funneliformis</taxon>
    </lineage>
</organism>
<keyword evidence="3" id="KW-1185">Reference proteome</keyword>
<evidence type="ECO:0000313" key="3">
    <source>
        <dbReference type="Proteomes" id="UP000789375"/>
    </source>
</evidence>
<sequence>MLLIKFAKLFRFLKSLREVIYSFKKLVFKIKLVDNKTSLFSEALNLGLSPLSRETRKINCGKNFTRNLHSNEEQLPNPAKLLWQTQESLSDHINELEITDSEDDDSSQNGSEWRKSFIETIMEIESNGGLIESDYPRNPFIVMSENSDKDDDLSCESSRSSQCDLLSRSRREQNPSIIRDSPNNPFLSPPAIGSGNKVNEYQFAQVFRGVRYPVPPTYYDHPYGEDDLIDNGTLRSFGKSIKPRCILPLLQAEAERSTSVIDFGAGEEMRYLNKPITVKNVTDVTNISDMNNEIEEESDDSSAPESDSQSTRITDYAKRAKRYRYYPYTKSTATNPRTTNEMEN</sequence>
<name>A0A9N8UZQ4_FUNMO</name>
<accession>A0A9N8UZQ4</accession>
<reference evidence="2" key="1">
    <citation type="submission" date="2021-06" db="EMBL/GenBank/DDBJ databases">
        <authorList>
            <person name="Kallberg Y."/>
            <person name="Tangrot J."/>
            <person name="Rosling A."/>
        </authorList>
    </citation>
    <scope>NUCLEOTIDE SEQUENCE</scope>
    <source>
        <strain evidence="2">87-6 pot B 2015</strain>
    </source>
</reference>
<feature type="region of interest" description="Disordered" evidence="1">
    <location>
        <begin position="143"/>
        <end position="186"/>
    </location>
</feature>
<dbReference type="AlphaFoldDB" id="A0A9N8UZQ4"/>
<feature type="region of interest" description="Disordered" evidence="1">
    <location>
        <begin position="292"/>
        <end position="316"/>
    </location>
</feature>
<comment type="caution">
    <text evidence="2">The sequence shown here is derived from an EMBL/GenBank/DDBJ whole genome shotgun (WGS) entry which is preliminary data.</text>
</comment>
<dbReference type="EMBL" id="CAJVPP010000005">
    <property type="protein sequence ID" value="CAG8434278.1"/>
    <property type="molecule type" value="Genomic_DNA"/>
</dbReference>
<proteinExistence type="predicted"/>